<dbReference type="InterPro" id="IPR001888">
    <property type="entry name" value="Transposase_1"/>
</dbReference>
<dbReference type="GO" id="GO:0035861">
    <property type="term" value="C:site of double-strand break"/>
    <property type="evidence" value="ECO:0007669"/>
    <property type="project" value="TreeGrafter"/>
</dbReference>
<dbReference type="GO" id="GO:0042800">
    <property type="term" value="F:histone H3K4 methyltransferase activity"/>
    <property type="evidence" value="ECO:0007669"/>
    <property type="project" value="TreeGrafter"/>
</dbReference>
<feature type="non-terminal residue" evidence="2">
    <location>
        <position position="1"/>
    </location>
</feature>
<dbReference type="PANTHER" id="PTHR46060">
    <property type="entry name" value="MARINER MOS1 TRANSPOSASE-LIKE PROTEIN"/>
    <property type="match status" value="1"/>
</dbReference>
<accession>A0A5N3WSP0</accession>
<dbReference type="GO" id="GO:0015074">
    <property type="term" value="P:DNA integration"/>
    <property type="evidence" value="ECO:0007669"/>
    <property type="project" value="TreeGrafter"/>
</dbReference>
<dbReference type="EMBL" id="VCEA01000001">
    <property type="protein sequence ID" value="KAB0364840.1"/>
    <property type="molecule type" value="Genomic_DNA"/>
</dbReference>
<dbReference type="GO" id="GO:0044547">
    <property type="term" value="F:DNA topoisomerase binding"/>
    <property type="evidence" value="ECO:0007669"/>
    <property type="project" value="TreeGrafter"/>
</dbReference>
<dbReference type="GO" id="GO:0000014">
    <property type="term" value="F:single-stranded DNA endodeoxyribonuclease activity"/>
    <property type="evidence" value="ECO:0007669"/>
    <property type="project" value="TreeGrafter"/>
</dbReference>
<dbReference type="GO" id="GO:0000729">
    <property type="term" value="P:DNA double-strand break processing"/>
    <property type="evidence" value="ECO:0007669"/>
    <property type="project" value="TreeGrafter"/>
</dbReference>
<sequence>IQAIFLFQMGYKAAETTHNINNTFGSGTANKCTVQWWFKKFCKEDKSLEVRKVAEELNIYHSGRLKQIGKVKKLDKWVPHELTANQKNYCFEVSFSHILHNNNKSFLNWIVMCNEKWIVMVTVWCSAACLIHYSFLNPGEIIPSEKYAQQINEMHQKLQCLQLALVTRKGSILHTNTQPHVLQPMRQKLNELSYEILFHPPYSPDFLPTDHHFFNHLNNFLQGKHFHNQQEAENAFQKCAE</sequence>
<gene>
    <name evidence="2" type="ORF">FD754_008996</name>
</gene>
<dbReference type="GO" id="GO:0003697">
    <property type="term" value="F:single-stranded DNA binding"/>
    <property type="evidence" value="ECO:0007669"/>
    <property type="project" value="TreeGrafter"/>
</dbReference>
<comment type="caution">
    <text evidence="2">The sequence shown here is derived from an EMBL/GenBank/DDBJ whole genome shotgun (WGS) entry which is preliminary data.</text>
</comment>
<dbReference type="InterPro" id="IPR041426">
    <property type="entry name" value="Mos1_HTH"/>
</dbReference>
<dbReference type="Gene3D" id="3.30.420.10">
    <property type="entry name" value="Ribonuclease H-like superfamily/Ribonuclease H"/>
    <property type="match status" value="1"/>
</dbReference>
<evidence type="ECO:0000313" key="3">
    <source>
        <dbReference type="Proteomes" id="UP000326458"/>
    </source>
</evidence>
<dbReference type="GO" id="GO:0000793">
    <property type="term" value="C:condensed chromosome"/>
    <property type="evidence" value="ECO:0007669"/>
    <property type="project" value="TreeGrafter"/>
</dbReference>
<dbReference type="Pfam" id="PF01359">
    <property type="entry name" value="Transposase_1"/>
    <property type="match status" value="1"/>
</dbReference>
<proteinExistence type="predicted"/>
<dbReference type="InterPro" id="IPR036397">
    <property type="entry name" value="RNaseH_sf"/>
</dbReference>
<dbReference type="GO" id="GO:0044774">
    <property type="term" value="P:mitotic DNA integrity checkpoint signaling"/>
    <property type="evidence" value="ECO:0007669"/>
    <property type="project" value="TreeGrafter"/>
</dbReference>
<evidence type="ECO:0000259" key="1">
    <source>
        <dbReference type="Pfam" id="PF17906"/>
    </source>
</evidence>
<name>A0A5N3WSP0_MUNMU</name>
<reference evidence="2 3" key="1">
    <citation type="submission" date="2019-06" db="EMBL/GenBank/DDBJ databases">
        <title>Discovery of a novel chromosome fission-fusion reversal in muntjac.</title>
        <authorList>
            <person name="Mudd A.B."/>
            <person name="Bredeson J.V."/>
            <person name="Baum R."/>
            <person name="Hockemeyer D."/>
            <person name="Rokhsar D.S."/>
        </authorList>
    </citation>
    <scope>NUCLEOTIDE SEQUENCE [LARGE SCALE GENOMIC DNA]</scope>
    <source>
        <strain evidence="2">UTSW_UCB_Mm</strain>
        <tissue evidence="2">Fibroblast cell line</tissue>
    </source>
</reference>
<dbReference type="PANTHER" id="PTHR46060:SF2">
    <property type="entry name" value="HISTONE-LYSINE N-METHYLTRANSFERASE SETMAR"/>
    <property type="match status" value="1"/>
</dbReference>
<dbReference type="Pfam" id="PF17906">
    <property type="entry name" value="HTH_48"/>
    <property type="match status" value="1"/>
</dbReference>
<feature type="non-terminal residue" evidence="2">
    <location>
        <position position="241"/>
    </location>
</feature>
<dbReference type="GO" id="GO:0003690">
    <property type="term" value="F:double-stranded DNA binding"/>
    <property type="evidence" value="ECO:0007669"/>
    <property type="project" value="TreeGrafter"/>
</dbReference>
<dbReference type="InterPro" id="IPR052709">
    <property type="entry name" value="Transposase-MT_Hybrid"/>
</dbReference>
<dbReference type="Proteomes" id="UP000326458">
    <property type="component" value="Unassembled WGS sequence"/>
</dbReference>
<dbReference type="GO" id="GO:0031297">
    <property type="term" value="P:replication fork processing"/>
    <property type="evidence" value="ECO:0007669"/>
    <property type="project" value="TreeGrafter"/>
</dbReference>
<feature type="domain" description="Mos1 transposase HTH" evidence="1">
    <location>
        <begin position="4"/>
        <end position="45"/>
    </location>
</feature>
<dbReference type="Gene3D" id="1.10.10.1450">
    <property type="match status" value="1"/>
</dbReference>
<evidence type="ECO:0000313" key="2">
    <source>
        <dbReference type="EMBL" id="KAB0364840.1"/>
    </source>
</evidence>
<protein>
    <recommendedName>
        <fullName evidence="1">Mos1 transposase HTH domain-containing protein</fullName>
    </recommendedName>
</protein>
<dbReference type="AlphaFoldDB" id="A0A5N3WSP0"/>
<dbReference type="GO" id="GO:0005634">
    <property type="term" value="C:nucleus"/>
    <property type="evidence" value="ECO:0007669"/>
    <property type="project" value="TreeGrafter"/>
</dbReference>
<dbReference type="GO" id="GO:0006303">
    <property type="term" value="P:double-strand break repair via nonhomologous end joining"/>
    <property type="evidence" value="ECO:0007669"/>
    <property type="project" value="TreeGrafter"/>
</dbReference>
<dbReference type="GO" id="GO:0046975">
    <property type="term" value="F:histone H3K36 methyltransferase activity"/>
    <property type="evidence" value="ECO:0007669"/>
    <property type="project" value="TreeGrafter"/>
</dbReference>
<keyword evidence="3" id="KW-1185">Reference proteome</keyword>
<organism evidence="2 3">
    <name type="scientific">Muntiacus muntjak</name>
    <name type="common">Barking deer</name>
    <name type="synonym">Indian muntjac</name>
    <dbReference type="NCBI Taxonomy" id="9888"/>
    <lineage>
        <taxon>Eukaryota</taxon>
        <taxon>Metazoa</taxon>
        <taxon>Chordata</taxon>
        <taxon>Craniata</taxon>
        <taxon>Vertebrata</taxon>
        <taxon>Euteleostomi</taxon>
        <taxon>Mammalia</taxon>
        <taxon>Eutheria</taxon>
        <taxon>Laurasiatheria</taxon>
        <taxon>Artiodactyla</taxon>
        <taxon>Ruminantia</taxon>
        <taxon>Pecora</taxon>
        <taxon>Cervidae</taxon>
        <taxon>Muntiacinae</taxon>
        <taxon>Muntiacus</taxon>
    </lineage>
</organism>